<name>A0A9X0YF35_9PSED</name>
<gene>
    <name evidence="1" type="ORF">JWR99_19430</name>
</gene>
<protein>
    <submittedName>
        <fullName evidence="1">Uncharacterized protein</fullName>
    </submittedName>
</protein>
<dbReference type="RefSeq" id="WP_078731559.1">
    <property type="nucleotide sequence ID" value="NZ_JAFHKJ010000086.1"/>
</dbReference>
<sequence>MALPLPTLNPPATGAGDQGTVAVAKLTEALELSVPSSKQLPQVNGSVYAMICERPEDPEDTSWSGSRHFSIDTGEYRVAPGESTETWHPFSGLMVKIPKEALEPYAGNTIYVGYSSSGESGPNYSDMIALTVTLQ</sequence>
<dbReference type="EMBL" id="JAFHKJ010000086">
    <property type="protein sequence ID" value="MBN2977996.1"/>
    <property type="molecule type" value="Genomic_DNA"/>
</dbReference>
<dbReference type="Proteomes" id="UP001154860">
    <property type="component" value="Unassembled WGS sequence"/>
</dbReference>
<evidence type="ECO:0000313" key="1">
    <source>
        <dbReference type="EMBL" id="MBN2977996.1"/>
    </source>
</evidence>
<reference evidence="1 2" key="2">
    <citation type="journal article" date="2023" name="Plant Pathol.">
        <title>Dismantling and reorganizing Pseudomonas marginalis sensu#lato.</title>
        <authorList>
            <person name="Sawada H."/>
            <person name="Fujikawa T."/>
            <person name="Satou M."/>
        </authorList>
    </citation>
    <scope>NUCLEOTIDE SEQUENCE [LARGE SCALE GENOMIC DNA]</scope>
    <source>
        <strain evidence="1 2">MAFF 301381</strain>
    </source>
</reference>
<keyword evidence="2" id="KW-1185">Reference proteome</keyword>
<accession>A0A9X0YF35</accession>
<reference evidence="1 2" key="1">
    <citation type="journal article" date="2021" name="Int. J. Syst. Evol. Microbiol.">
        <title>Pseudomonas lactucae sp. nov., a pathogen causing bacterial rot of lettuce in Japan.</title>
        <authorList>
            <person name="Sawada H."/>
            <person name="Fujikawa T."/>
            <person name="Satou M."/>
        </authorList>
    </citation>
    <scope>NUCLEOTIDE SEQUENCE [LARGE SCALE GENOMIC DNA]</scope>
    <source>
        <strain evidence="1 2">MAFF 301381</strain>
    </source>
</reference>
<evidence type="ECO:0000313" key="2">
    <source>
        <dbReference type="Proteomes" id="UP001154860"/>
    </source>
</evidence>
<organism evidence="1 2">
    <name type="scientific">Pseudomonas lactucae</name>
    <dbReference type="NCBI Taxonomy" id="2813360"/>
    <lineage>
        <taxon>Bacteria</taxon>
        <taxon>Pseudomonadati</taxon>
        <taxon>Pseudomonadota</taxon>
        <taxon>Gammaproteobacteria</taxon>
        <taxon>Pseudomonadales</taxon>
        <taxon>Pseudomonadaceae</taxon>
        <taxon>Pseudomonas</taxon>
    </lineage>
</organism>
<comment type="caution">
    <text evidence="1">The sequence shown here is derived from an EMBL/GenBank/DDBJ whole genome shotgun (WGS) entry which is preliminary data.</text>
</comment>
<dbReference type="AlphaFoldDB" id="A0A9X0YF35"/>
<proteinExistence type="predicted"/>